<sequence>MQQMIKEISTIIFNHLSEHENQRNITLEKTELIEIDNGLLSSCENDIRERLKIKLSKGFCSKILIEQLSFHKANYGEKFGDKVEYFNTPEILNLIENLENKKIIGLPFTGELLKPYLHIHLSPFSSLGYSLVRNIKEFWFKKGTIRNEKSNEFEEIVKKYNVENLSAIANEMHQKAISNKDLKGEWLIYRTENDINYYLCLASHREGKDRKESDENIFKMKIEKCLTEFTQLK</sequence>
<comment type="caution">
    <text evidence="1">The sequence shown here is derived from an EMBL/GenBank/DDBJ whole genome shotgun (WGS) entry which is preliminary data.</text>
</comment>
<keyword evidence="2" id="KW-1185">Reference proteome</keyword>
<organism evidence="1 2">
    <name type="scientific">Flavobacterium araucananum</name>
    <dbReference type="NCBI Taxonomy" id="946678"/>
    <lineage>
        <taxon>Bacteria</taxon>
        <taxon>Pseudomonadati</taxon>
        <taxon>Bacteroidota</taxon>
        <taxon>Flavobacteriia</taxon>
        <taxon>Flavobacteriales</taxon>
        <taxon>Flavobacteriaceae</taxon>
        <taxon>Flavobacterium</taxon>
    </lineage>
</organism>
<evidence type="ECO:0000313" key="1">
    <source>
        <dbReference type="EMBL" id="OXG07837.1"/>
    </source>
</evidence>
<evidence type="ECO:0000313" key="2">
    <source>
        <dbReference type="Proteomes" id="UP000214684"/>
    </source>
</evidence>
<protein>
    <submittedName>
        <fullName evidence="1">Uncharacterized protein</fullName>
    </submittedName>
</protein>
<dbReference type="AlphaFoldDB" id="A0A227PD57"/>
<name>A0A227PD57_9FLAO</name>
<accession>A0A227PD57</accession>
<proteinExistence type="predicted"/>
<dbReference type="EMBL" id="MUGS01000008">
    <property type="protein sequence ID" value="OXG07837.1"/>
    <property type="molecule type" value="Genomic_DNA"/>
</dbReference>
<reference evidence="1 2" key="1">
    <citation type="submission" date="2016-11" db="EMBL/GenBank/DDBJ databases">
        <title>Whole genomes of Flavobacteriaceae.</title>
        <authorList>
            <person name="Stine C."/>
            <person name="Li C."/>
            <person name="Tadesse D."/>
        </authorList>
    </citation>
    <scope>NUCLEOTIDE SEQUENCE [LARGE SCALE GENOMIC DNA]</scope>
    <source>
        <strain evidence="1 2">DSM 24704</strain>
    </source>
</reference>
<dbReference type="Proteomes" id="UP000214684">
    <property type="component" value="Unassembled WGS sequence"/>
</dbReference>
<gene>
    <name evidence="1" type="ORF">B0A64_07555</name>
</gene>